<evidence type="ECO:0000256" key="1">
    <source>
        <dbReference type="SAM" id="MobiDB-lite"/>
    </source>
</evidence>
<accession>A0A8H3EM89</accession>
<dbReference type="EMBL" id="CAJPDT010000004">
    <property type="protein sequence ID" value="CAF9907998.1"/>
    <property type="molecule type" value="Genomic_DNA"/>
</dbReference>
<keyword evidence="3" id="KW-1185">Reference proteome</keyword>
<organism evidence="2 3">
    <name type="scientific">Imshaugia aleurites</name>
    <dbReference type="NCBI Taxonomy" id="172621"/>
    <lineage>
        <taxon>Eukaryota</taxon>
        <taxon>Fungi</taxon>
        <taxon>Dikarya</taxon>
        <taxon>Ascomycota</taxon>
        <taxon>Pezizomycotina</taxon>
        <taxon>Lecanoromycetes</taxon>
        <taxon>OSLEUM clade</taxon>
        <taxon>Lecanoromycetidae</taxon>
        <taxon>Lecanorales</taxon>
        <taxon>Lecanorineae</taxon>
        <taxon>Parmeliaceae</taxon>
        <taxon>Imshaugia</taxon>
    </lineage>
</organism>
<protein>
    <submittedName>
        <fullName evidence="2">Uncharacterized protein</fullName>
    </submittedName>
</protein>
<feature type="region of interest" description="Disordered" evidence="1">
    <location>
        <begin position="1"/>
        <end position="32"/>
    </location>
</feature>
<dbReference type="Proteomes" id="UP000664534">
    <property type="component" value="Unassembled WGS sequence"/>
</dbReference>
<proteinExistence type="predicted"/>
<evidence type="ECO:0000313" key="3">
    <source>
        <dbReference type="Proteomes" id="UP000664534"/>
    </source>
</evidence>
<feature type="compositionally biased region" description="Low complexity" evidence="1">
    <location>
        <begin position="7"/>
        <end position="16"/>
    </location>
</feature>
<reference evidence="2" key="1">
    <citation type="submission" date="2021-03" db="EMBL/GenBank/DDBJ databases">
        <authorList>
            <person name="Tagirdzhanova G."/>
        </authorList>
    </citation>
    <scope>NUCLEOTIDE SEQUENCE</scope>
</reference>
<name>A0A8H3EM89_9LECA</name>
<sequence>MSPTPKPVSVSPVTAPINPKRKGQKKNSTIPPSPYICPIPNALTTTISFSSYTAPIPETAALECIIAAFEDVETALRDSDPDRRIPQRLIMIDGEHALLSVTSVEGWLEWVTWGQTFKALMRFLYMWEYVGL</sequence>
<dbReference type="AlphaFoldDB" id="A0A8H3EM89"/>
<comment type="caution">
    <text evidence="2">The sequence shown here is derived from an EMBL/GenBank/DDBJ whole genome shotgun (WGS) entry which is preliminary data.</text>
</comment>
<dbReference type="OrthoDB" id="5425177at2759"/>
<evidence type="ECO:0000313" key="2">
    <source>
        <dbReference type="EMBL" id="CAF9907998.1"/>
    </source>
</evidence>
<gene>
    <name evidence="2" type="ORF">IMSHALPRED_006554</name>
</gene>